<accession>A0A5C2SSQ0</accession>
<dbReference type="InterPro" id="IPR018618">
    <property type="entry name" value="GID4/10-like"/>
</dbReference>
<reference evidence="3" key="1">
    <citation type="journal article" date="2018" name="Genome Biol. Evol.">
        <title>Genomics and development of Lentinus tigrinus, a white-rot wood-decaying mushroom with dimorphic fruiting bodies.</title>
        <authorList>
            <person name="Wu B."/>
            <person name="Xu Z."/>
            <person name="Knudson A."/>
            <person name="Carlson A."/>
            <person name="Chen N."/>
            <person name="Kovaka S."/>
            <person name="LaButti K."/>
            <person name="Lipzen A."/>
            <person name="Pennachio C."/>
            <person name="Riley R."/>
            <person name="Schakwitz W."/>
            <person name="Umezawa K."/>
            <person name="Ohm R.A."/>
            <person name="Grigoriev I.V."/>
            <person name="Nagy L.G."/>
            <person name="Gibbons J."/>
            <person name="Hibbett D."/>
        </authorList>
    </citation>
    <scope>NUCLEOTIDE SEQUENCE [LARGE SCALE GENOMIC DNA]</scope>
    <source>
        <strain evidence="3">ALCF2SS1-6</strain>
    </source>
</reference>
<dbReference type="GO" id="GO:0005773">
    <property type="term" value="C:vacuole"/>
    <property type="evidence" value="ECO:0007669"/>
    <property type="project" value="GOC"/>
</dbReference>
<dbReference type="Pfam" id="PF09783">
    <property type="entry name" value="Vac_ImportDeg"/>
    <property type="match status" value="1"/>
</dbReference>
<keyword evidence="4" id="KW-1185">Reference proteome</keyword>
<proteinExistence type="inferred from homology"/>
<feature type="region of interest" description="Disordered" evidence="2">
    <location>
        <begin position="162"/>
        <end position="224"/>
    </location>
</feature>
<dbReference type="GO" id="GO:0043161">
    <property type="term" value="P:proteasome-mediated ubiquitin-dependent protein catabolic process"/>
    <property type="evidence" value="ECO:0007669"/>
    <property type="project" value="TreeGrafter"/>
</dbReference>
<dbReference type="GO" id="GO:0045721">
    <property type="term" value="P:negative regulation of gluconeogenesis"/>
    <property type="evidence" value="ECO:0007669"/>
    <property type="project" value="TreeGrafter"/>
</dbReference>
<evidence type="ECO:0000256" key="2">
    <source>
        <dbReference type="SAM" id="MobiDB-lite"/>
    </source>
</evidence>
<evidence type="ECO:0008006" key="5">
    <source>
        <dbReference type="Google" id="ProtNLM"/>
    </source>
</evidence>
<sequence length="480" mass="52118">MPAEHAAPAIHDGPPQDPQSQVKLCFACRCPLSAEAANAPFLLHDSDAAAAVDASPVCASCRSRLAPPAREGLFAEVERELLRRAASLQPAGNEAALPHPHEPVQPPSPPTPTPAAIEPCPSQDMPMDVHSAVPRAFVTPTPVADATSSCASVSAASLSVSSSLSPRFAQASPSSPVLTRPTLSPIDTSGASSSSSQAPVAQRADSYNTGPRQRSHVSSSYAPDPLTDITRLRVRSQGHHCLYPGATFKGTQKSGRNSYDVNVTIVDVDFSSSHLCGYLRIKGLTDDWPELTTYFDAEIIGSRYGFLTRNWGATEQEDMVHWARFPAFRHVKNELKKPHLTMQDALNRGAVFMRWKEKFLVPDHRVQDINGASFAGFYYVCVDFNPQQSGAMHLPSPVEESTELISSPITTTTMKPDTPSRSRRISVTRGPRRAGRSASRGCPSNVATMSGFYFHQNSEPYQQLSLVHEPEHTSSCFEFR</sequence>
<comment type="similarity">
    <text evidence="1">Belongs to the GID4/VID24 family.</text>
</comment>
<dbReference type="STRING" id="1328759.A0A5C2SSQ0"/>
<evidence type="ECO:0000313" key="4">
    <source>
        <dbReference type="Proteomes" id="UP000313359"/>
    </source>
</evidence>
<dbReference type="PANTHER" id="PTHR14534">
    <property type="entry name" value="VACUOLAR IMPORT AND DEGRADATION PROTEIN 24"/>
    <property type="match status" value="1"/>
</dbReference>
<dbReference type="Proteomes" id="UP000313359">
    <property type="component" value="Unassembled WGS sequence"/>
</dbReference>
<dbReference type="GO" id="GO:0034657">
    <property type="term" value="C:GID complex"/>
    <property type="evidence" value="ECO:0007669"/>
    <property type="project" value="TreeGrafter"/>
</dbReference>
<feature type="compositionally biased region" description="Basic residues" evidence="2">
    <location>
        <begin position="421"/>
        <end position="435"/>
    </location>
</feature>
<evidence type="ECO:0000256" key="1">
    <source>
        <dbReference type="ARBA" id="ARBA00061469"/>
    </source>
</evidence>
<protein>
    <recommendedName>
        <fullName evidence="5">Vacuolar import and degradation protein</fullName>
    </recommendedName>
</protein>
<dbReference type="GO" id="GO:0007039">
    <property type="term" value="P:protein catabolic process in the vacuole"/>
    <property type="evidence" value="ECO:0007669"/>
    <property type="project" value="TreeGrafter"/>
</dbReference>
<feature type="region of interest" description="Disordered" evidence="2">
    <location>
        <begin position="1"/>
        <end position="20"/>
    </location>
</feature>
<dbReference type="AlphaFoldDB" id="A0A5C2SSQ0"/>
<evidence type="ECO:0000313" key="3">
    <source>
        <dbReference type="EMBL" id="RPD66099.1"/>
    </source>
</evidence>
<dbReference type="PANTHER" id="PTHR14534:SF3">
    <property type="entry name" value="GID COMPLEX SUBUNIT 4 HOMOLOG"/>
    <property type="match status" value="1"/>
</dbReference>
<feature type="compositionally biased region" description="Pro residues" evidence="2">
    <location>
        <begin position="103"/>
        <end position="113"/>
    </location>
</feature>
<name>A0A5C2SSQ0_9APHY</name>
<feature type="region of interest" description="Disordered" evidence="2">
    <location>
        <begin position="410"/>
        <end position="443"/>
    </location>
</feature>
<dbReference type="OrthoDB" id="62at2759"/>
<gene>
    <name evidence="3" type="ORF">L227DRAFT_570023</name>
</gene>
<feature type="compositionally biased region" description="Polar residues" evidence="2">
    <location>
        <begin position="205"/>
        <end position="221"/>
    </location>
</feature>
<feature type="compositionally biased region" description="Polar residues" evidence="2">
    <location>
        <begin position="171"/>
        <end position="191"/>
    </location>
</feature>
<dbReference type="GO" id="GO:0006623">
    <property type="term" value="P:protein targeting to vacuole"/>
    <property type="evidence" value="ECO:0007669"/>
    <property type="project" value="TreeGrafter"/>
</dbReference>
<dbReference type="EMBL" id="ML122251">
    <property type="protein sequence ID" value="RPD66099.1"/>
    <property type="molecule type" value="Genomic_DNA"/>
</dbReference>
<feature type="region of interest" description="Disordered" evidence="2">
    <location>
        <begin position="90"/>
        <end position="128"/>
    </location>
</feature>
<organism evidence="3 4">
    <name type="scientific">Lentinus tigrinus ALCF2SS1-6</name>
    <dbReference type="NCBI Taxonomy" id="1328759"/>
    <lineage>
        <taxon>Eukaryota</taxon>
        <taxon>Fungi</taxon>
        <taxon>Dikarya</taxon>
        <taxon>Basidiomycota</taxon>
        <taxon>Agaricomycotina</taxon>
        <taxon>Agaricomycetes</taxon>
        <taxon>Polyporales</taxon>
        <taxon>Polyporaceae</taxon>
        <taxon>Lentinus</taxon>
    </lineage>
</organism>